<protein>
    <submittedName>
        <fullName evidence="2">Uncharacterized protein</fullName>
    </submittedName>
</protein>
<feature type="non-terminal residue" evidence="2">
    <location>
        <position position="1"/>
    </location>
</feature>
<reference evidence="2" key="1">
    <citation type="journal article" date="2019" name="Sci. Rep.">
        <title>Draft genome of Tanacetum cinerariifolium, the natural source of mosquito coil.</title>
        <authorList>
            <person name="Yamashiro T."/>
            <person name="Shiraishi A."/>
            <person name="Satake H."/>
            <person name="Nakayama K."/>
        </authorList>
    </citation>
    <scope>NUCLEOTIDE SEQUENCE</scope>
</reference>
<dbReference type="AlphaFoldDB" id="A0A699SJE6"/>
<organism evidence="2">
    <name type="scientific">Tanacetum cinerariifolium</name>
    <name type="common">Dalmatian daisy</name>
    <name type="synonym">Chrysanthemum cinerariifolium</name>
    <dbReference type="NCBI Taxonomy" id="118510"/>
    <lineage>
        <taxon>Eukaryota</taxon>
        <taxon>Viridiplantae</taxon>
        <taxon>Streptophyta</taxon>
        <taxon>Embryophyta</taxon>
        <taxon>Tracheophyta</taxon>
        <taxon>Spermatophyta</taxon>
        <taxon>Magnoliopsida</taxon>
        <taxon>eudicotyledons</taxon>
        <taxon>Gunneridae</taxon>
        <taxon>Pentapetalae</taxon>
        <taxon>asterids</taxon>
        <taxon>campanulids</taxon>
        <taxon>Asterales</taxon>
        <taxon>Asteraceae</taxon>
        <taxon>Asteroideae</taxon>
        <taxon>Anthemideae</taxon>
        <taxon>Anthemidinae</taxon>
        <taxon>Tanacetum</taxon>
    </lineage>
</organism>
<evidence type="ECO:0000313" key="2">
    <source>
        <dbReference type="EMBL" id="GFC97806.1"/>
    </source>
</evidence>
<proteinExistence type="predicted"/>
<dbReference type="EMBL" id="BKCJ011168355">
    <property type="protein sequence ID" value="GFC97806.1"/>
    <property type="molecule type" value="Genomic_DNA"/>
</dbReference>
<comment type="caution">
    <text evidence="2">The sequence shown here is derived from an EMBL/GenBank/DDBJ whole genome shotgun (WGS) entry which is preliminary data.</text>
</comment>
<sequence>DVSAAEPTVFDDEEVTITMAQTLIKMKAKKERLLDEQMAKRLHDEEVEQAAAREKQEQDDLEKAKVQQQYVDK</sequence>
<evidence type="ECO:0000256" key="1">
    <source>
        <dbReference type="SAM" id="MobiDB-lite"/>
    </source>
</evidence>
<feature type="region of interest" description="Disordered" evidence="1">
    <location>
        <begin position="45"/>
        <end position="73"/>
    </location>
</feature>
<gene>
    <name evidence="2" type="ORF">Tci_869776</name>
</gene>
<feature type="compositionally biased region" description="Basic and acidic residues" evidence="1">
    <location>
        <begin position="51"/>
        <end position="73"/>
    </location>
</feature>
<name>A0A699SJE6_TANCI</name>
<accession>A0A699SJE6</accession>